<feature type="domain" description="Reverse transcriptase" evidence="4">
    <location>
        <begin position="525"/>
        <end position="787"/>
    </location>
</feature>
<keyword evidence="6" id="KW-1185">Reference proteome</keyword>
<comment type="caution">
    <text evidence="5">The sequence shown here is derived from an EMBL/GenBank/DDBJ whole genome shotgun (WGS) entry which is preliminary data.</text>
</comment>
<dbReference type="Proteomes" id="UP001458880">
    <property type="component" value="Unassembled WGS sequence"/>
</dbReference>
<dbReference type="InterPro" id="IPR013087">
    <property type="entry name" value="Znf_C2H2_type"/>
</dbReference>
<dbReference type="AlphaFoldDB" id="A0AAW1JE99"/>
<evidence type="ECO:0000313" key="6">
    <source>
        <dbReference type="Proteomes" id="UP001458880"/>
    </source>
</evidence>
<keyword evidence="1" id="KW-0863">Zinc-finger</keyword>
<reference evidence="5 6" key="1">
    <citation type="journal article" date="2024" name="BMC Genomics">
        <title>De novo assembly and annotation of Popillia japonica's genome with initial clues to its potential as an invasive pest.</title>
        <authorList>
            <person name="Cucini C."/>
            <person name="Boschi S."/>
            <person name="Funari R."/>
            <person name="Cardaioli E."/>
            <person name="Iannotti N."/>
            <person name="Marturano G."/>
            <person name="Paoli F."/>
            <person name="Bruttini M."/>
            <person name="Carapelli A."/>
            <person name="Frati F."/>
            <person name="Nardi F."/>
        </authorList>
    </citation>
    <scope>NUCLEOTIDE SEQUENCE [LARGE SCALE GENOMIC DNA]</scope>
    <source>
        <strain evidence="5">DMR45628</strain>
    </source>
</reference>
<accession>A0AAW1JE99</accession>
<dbReference type="InterPro" id="IPR036236">
    <property type="entry name" value="Znf_C2H2_sf"/>
</dbReference>
<dbReference type="InterPro" id="IPR043502">
    <property type="entry name" value="DNA/RNA_pol_sf"/>
</dbReference>
<feature type="region of interest" description="Disordered" evidence="2">
    <location>
        <begin position="245"/>
        <end position="293"/>
    </location>
</feature>
<organism evidence="5 6">
    <name type="scientific">Popillia japonica</name>
    <name type="common">Japanese beetle</name>
    <dbReference type="NCBI Taxonomy" id="7064"/>
    <lineage>
        <taxon>Eukaryota</taxon>
        <taxon>Metazoa</taxon>
        <taxon>Ecdysozoa</taxon>
        <taxon>Arthropoda</taxon>
        <taxon>Hexapoda</taxon>
        <taxon>Insecta</taxon>
        <taxon>Pterygota</taxon>
        <taxon>Neoptera</taxon>
        <taxon>Endopterygota</taxon>
        <taxon>Coleoptera</taxon>
        <taxon>Polyphaga</taxon>
        <taxon>Scarabaeiformia</taxon>
        <taxon>Scarabaeidae</taxon>
        <taxon>Rutelinae</taxon>
        <taxon>Popillia</taxon>
    </lineage>
</organism>
<dbReference type="SUPFAM" id="SSF57667">
    <property type="entry name" value="beta-beta-alpha zinc fingers"/>
    <property type="match status" value="1"/>
</dbReference>
<dbReference type="CDD" id="cd01650">
    <property type="entry name" value="RT_nLTR_like"/>
    <property type="match status" value="1"/>
</dbReference>
<evidence type="ECO:0000313" key="5">
    <source>
        <dbReference type="EMBL" id="KAK9701490.1"/>
    </source>
</evidence>
<dbReference type="SUPFAM" id="SSF56672">
    <property type="entry name" value="DNA/RNA polymerases"/>
    <property type="match status" value="1"/>
</dbReference>
<keyword evidence="5" id="KW-0808">Transferase</keyword>
<feature type="domain" description="C2H2-type" evidence="3">
    <location>
        <begin position="43"/>
        <end position="66"/>
    </location>
</feature>
<dbReference type="EMBL" id="JASPKY010000413">
    <property type="protein sequence ID" value="KAK9701490.1"/>
    <property type="molecule type" value="Genomic_DNA"/>
</dbReference>
<keyword evidence="1" id="KW-0479">Metal-binding</keyword>
<evidence type="ECO:0000259" key="3">
    <source>
        <dbReference type="PROSITE" id="PS50157"/>
    </source>
</evidence>
<feature type="compositionally biased region" description="Pro residues" evidence="2">
    <location>
        <begin position="168"/>
        <end position="177"/>
    </location>
</feature>
<dbReference type="GO" id="GO:0008270">
    <property type="term" value="F:zinc ion binding"/>
    <property type="evidence" value="ECO:0007669"/>
    <property type="project" value="UniProtKB-KW"/>
</dbReference>
<keyword evidence="5" id="KW-0695">RNA-directed DNA polymerase</keyword>
<feature type="compositionally biased region" description="Low complexity" evidence="2">
    <location>
        <begin position="256"/>
        <end position="266"/>
    </location>
</feature>
<dbReference type="Pfam" id="PF00078">
    <property type="entry name" value="RVT_1"/>
    <property type="match status" value="1"/>
</dbReference>
<protein>
    <submittedName>
        <fullName evidence="5">Reverse transcriptase (RNA-dependent DNA polymerase)</fullName>
    </submittedName>
</protein>
<evidence type="ECO:0000256" key="2">
    <source>
        <dbReference type="SAM" id="MobiDB-lite"/>
    </source>
</evidence>
<dbReference type="PROSITE" id="PS50878">
    <property type="entry name" value="RT_POL"/>
    <property type="match status" value="1"/>
</dbReference>
<dbReference type="PROSITE" id="PS00028">
    <property type="entry name" value="ZINC_FINGER_C2H2_1"/>
    <property type="match status" value="1"/>
</dbReference>
<dbReference type="PANTHER" id="PTHR19446">
    <property type="entry name" value="REVERSE TRANSCRIPTASES"/>
    <property type="match status" value="1"/>
</dbReference>
<dbReference type="GO" id="GO:0003964">
    <property type="term" value="F:RNA-directed DNA polymerase activity"/>
    <property type="evidence" value="ECO:0007669"/>
    <property type="project" value="UniProtKB-KW"/>
</dbReference>
<proteinExistence type="predicted"/>
<feature type="region of interest" description="Disordered" evidence="2">
    <location>
        <begin position="163"/>
        <end position="222"/>
    </location>
</feature>
<name>A0AAW1JE99_POPJA</name>
<keyword evidence="1" id="KW-0862">Zinc</keyword>
<dbReference type="PROSITE" id="PS50157">
    <property type="entry name" value="ZINC_FINGER_C2H2_2"/>
    <property type="match status" value="1"/>
</dbReference>
<dbReference type="Gene3D" id="3.30.160.60">
    <property type="entry name" value="Classic Zinc Finger"/>
    <property type="match status" value="1"/>
</dbReference>
<gene>
    <name evidence="5" type="ORF">QE152_g30556</name>
</gene>
<keyword evidence="5" id="KW-0548">Nucleotidyltransferase</keyword>
<evidence type="ECO:0000256" key="1">
    <source>
        <dbReference type="PROSITE-ProRule" id="PRU00042"/>
    </source>
</evidence>
<dbReference type="InterPro" id="IPR000477">
    <property type="entry name" value="RT_dom"/>
</dbReference>
<sequence>MFVRGAAVPTLRSQDVCAGCGRSYVTKSGLTKHSATCAASSRRECAFCNATFANFRALRAHERHSHEDAYLREKEGSLPAPAPVLFEKLADIEARREKSGLLFEKLADIEARREKSGLFVGEMMRETGLTRDQICYRRARAGLKSQNHLPSKTKPELAPLTKVSPAVDLPPPPPSAPPVLAISSTAKPVRRPEDLPECAPPSPTGHDARSPPGTSFPFTDVGASPDIAPASIACDVVTKAAVATPDAPPASVVGNKSASHAASPSESPKPPKRRRSPSPSPTAVEPKAKHHPVEARVIILSDVTLVPPTSPPPPRVLPSPLRTQPPNISAERASAFVDHLTALHSVAPGDARPLIDATLRGDADAFSAAVDRFYTFLCGPRTGRVKDSRSRAPKIPAHYGGRHAGRGARAATYKKAQDLFVKNKRVLAEKILSGKPLLSEDVHPTTDSVETLYAAIWESPSPPDDEPLDPRPTLTNYAAIWESPSPPDDEPLDPRPTLTNIFHPISQDDIKAAMKGWKPSAPGSDGLTVQAITSPWNTMRTTLIPKEGDQEDPSNWRPITISSALQRLFHRVLARRLEAAVSLNPAQKGYARTNGTLVNTLLLDTYISSRREQRKRYNIVSLDVRKAFDTVSHWSILRALRRLGLDAGTLRYIAASLADSTTTIRVGSANQTRAISIRRGVRQGDPMSPFLFNAVLDELLCQLQSVPGIGGTVGEEKIPVLAFADDLLLLEDNDVNLPTTLATVTDFFRRRGMSLNPKKSTSISVAATGGICVPRTKPYLRVDGVLIPATDRLQTFRYLGHFFGPSGAAKPAVFNLTRWLQCVEAAPLKPDQKLTLLRDHVVPRLFYGFQSPRLNARTLRDADKLIRTSIKRCLHLHTHTSNPCFYARVRDGGLGFPDLRRSVPRIMLERINRLDASTDPMAAALFTCPSFDHLRGRLVALAGDTPPAHHWKEAITLPPRPERIRRQNEVAHKIAKHCRSKGWTVEEEPHVRHPQGQLFKPDLVIHRQGLPSVVCDVQISWDGYDPLAEAWRNKSLTYDHPAFRVAAERRWPGKTFVHLPAVLGARGIWPRCNEATSSTLGFSQQLKASCVHSCLKWGSSIHSNFMRAVWSRRDYY</sequence>
<evidence type="ECO:0000259" key="4">
    <source>
        <dbReference type="PROSITE" id="PS50878"/>
    </source>
</evidence>
<feature type="region of interest" description="Disordered" evidence="2">
    <location>
        <begin position="385"/>
        <end position="408"/>
    </location>
</feature>